<dbReference type="SUPFAM" id="SSF56194">
    <property type="entry name" value="Uridine diphospho-N-Acetylenolpyruvylglucosamine reductase, MurB, C-terminal domain"/>
    <property type="match status" value="1"/>
</dbReference>
<keyword evidence="10 16" id="KW-0133">Cell shape</keyword>
<gene>
    <name evidence="16" type="primary">murB</name>
    <name evidence="18" type="ORF">CEE36_05380</name>
</gene>
<dbReference type="PROSITE" id="PS51387">
    <property type="entry name" value="FAD_PCMH"/>
    <property type="match status" value="1"/>
</dbReference>
<evidence type="ECO:0000256" key="3">
    <source>
        <dbReference type="ARBA" id="ARBA00004496"/>
    </source>
</evidence>
<dbReference type="GO" id="GO:0008762">
    <property type="term" value="F:UDP-N-acetylmuramate dehydrogenase activity"/>
    <property type="evidence" value="ECO:0007669"/>
    <property type="project" value="UniProtKB-UniRule"/>
</dbReference>
<dbReference type="InterPro" id="IPR003170">
    <property type="entry name" value="MurB"/>
</dbReference>
<dbReference type="InterPro" id="IPR036318">
    <property type="entry name" value="FAD-bd_PCMH-like_sf"/>
</dbReference>
<protein>
    <recommendedName>
        <fullName evidence="16">UDP-N-acetylenolpyruvoylglucosamine reductase</fullName>
        <ecNumber evidence="16">1.3.1.98</ecNumber>
    </recommendedName>
    <alternativeName>
        <fullName evidence="16">UDP-N-acetylmuramate dehydrogenase</fullName>
    </alternativeName>
</protein>
<dbReference type="InterPro" id="IPR036635">
    <property type="entry name" value="MurB_C_sf"/>
</dbReference>
<dbReference type="Pfam" id="PF02873">
    <property type="entry name" value="MurB_C"/>
    <property type="match status" value="1"/>
</dbReference>
<feature type="active site" evidence="16">
    <location>
        <position position="299"/>
    </location>
</feature>
<dbReference type="GO" id="GO:0008360">
    <property type="term" value="P:regulation of cell shape"/>
    <property type="evidence" value="ECO:0007669"/>
    <property type="project" value="UniProtKB-KW"/>
</dbReference>
<dbReference type="SUPFAM" id="SSF56176">
    <property type="entry name" value="FAD-binding/transporter-associated domain-like"/>
    <property type="match status" value="1"/>
</dbReference>
<evidence type="ECO:0000256" key="12">
    <source>
        <dbReference type="ARBA" id="ARBA00023002"/>
    </source>
</evidence>
<dbReference type="Gene3D" id="3.30.465.10">
    <property type="match status" value="1"/>
</dbReference>
<keyword evidence="9 16" id="KW-0521">NADP</keyword>
<dbReference type="GO" id="GO:0005829">
    <property type="term" value="C:cytosol"/>
    <property type="evidence" value="ECO:0007669"/>
    <property type="project" value="TreeGrafter"/>
</dbReference>
<name>A0A532V7K7_UNCT6</name>
<evidence type="ECO:0000256" key="4">
    <source>
        <dbReference type="ARBA" id="ARBA00004752"/>
    </source>
</evidence>
<evidence type="ECO:0000313" key="19">
    <source>
        <dbReference type="Proteomes" id="UP000317778"/>
    </source>
</evidence>
<dbReference type="EC" id="1.3.1.98" evidence="16"/>
<dbReference type="EMBL" id="NJBO01000006">
    <property type="protein sequence ID" value="TKJ43181.1"/>
    <property type="molecule type" value="Genomic_DNA"/>
</dbReference>
<evidence type="ECO:0000256" key="11">
    <source>
        <dbReference type="ARBA" id="ARBA00022984"/>
    </source>
</evidence>
<dbReference type="InterPro" id="IPR016166">
    <property type="entry name" value="FAD-bd_PCMH"/>
</dbReference>
<comment type="caution">
    <text evidence="18">The sequence shown here is derived from an EMBL/GenBank/DDBJ whole genome shotgun (WGS) entry which is preliminary data.</text>
</comment>
<evidence type="ECO:0000256" key="8">
    <source>
        <dbReference type="ARBA" id="ARBA00022827"/>
    </source>
</evidence>
<feature type="active site" evidence="16">
    <location>
        <position position="179"/>
    </location>
</feature>
<evidence type="ECO:0000256" key="9">
    <source>
        <dbReference type="ARBA" id="ARBA00022857"/>
    </source>
</evidence>
<reference evidence="18 19" key="1">
    <citation type="submission" date="2017-06" db="EMBL/GenBank/DDBJ databases">
        <title>Novel microbial phyla capable of carbon fixation and sulfur reduction in deep-sea sediments.</title>
        <authorList>
            <person name="Huang J."/>
            <person name="Baker B."/>
            <person name="Wang Y."/>
        </authorList>
    </citation>
    <scope>NUCLEOTIDE SEQUENCE [LARGE SCALE GENOMIC DNA]</scope>
    <source>
        <strain evidence="18">B3_TA06</strain>
    </source>
</reference>
<evidence type="ECO:0000256" key="13">
    <source>
        <dbReference type="ARBA" id="ARBA00023306"/>
    </source>
</evidence>
<dbReference type="InterPro" id="IPR006094">
    <property type="entry name" value="Oxid_FAD_bind_N"/>
</dbReference>
<dbReference type="AlphaFoldDB" id="A0A532V7K7"/>
<organism evidence="18 19">
    <name type="scientific">candidate division TA06 bacterium B3_TA06</name>
    <dbReference type="NCBI Taxonomy" id="2012487"/>
    <lineage>
        <taxon>Bacteria</taxon>
        <taxon>Bacteria division TA06</taxon>
    </lineage>
</organism>
<comment type="catalytic activity">
    <reaction evidence="15 16">
        <text>UDP-N-acetyl-alpha-D-muramate + NADP(+) = UDP-N-acetyl-3-O-(1-carboxyvinyl)-alpha-D-glucosamine + NADPH + H(+)</text>
        <dbReference type="Rhea" id="RHEA:12248"/>
        <dbReference type="ChEBI" id="CHEBI:15378"/>
        <dbReference type="ChEBI" id="CHEBI:57783"/>
        <dbReference type="ChEBI" id="CHEBI:58349"/>
        <dbReference type="ChEBI" id="CHEBI:68483"/>
        <dbReference type="ChEBI" id="CHEBI:70757"/>
        <dbReference type="EC" id="1.3.1.98"/>
    </reaction>
</comment>
<dbReference type="GO" id="GO:0009252">
    <property type="term" value="P:peptidoglycan biosynthetic process"/>
    <property type="evidence" value="ECO:0007669"/>
    <property type="project" value="UniProtKB-UniRule"/>
</dbReference>
<dbReference type="NCBIfam" id="NF010480">
    <property type="entry name" value="PRK13905.1"/>
    <property type="match status" value="1"/>
</dbReference>
<dbReference type="Pfam" id="PF01565">
    <property type="entry name" value="FAD_binding_4"/>
    <property type="match status" value="1"/>
</dbReference>
<evidence type="ECO:0000256" key="15">
    <source>
        <dbReference type="ARBA" id="ARBA00048914"/>
    </source>
</evidence>
<evidence type="ECO:0000256" key="5">
    <source>
        <dbReference type="ARBA" id="ARBA00022490"/>
    </source>
</evidence>
<keyword evidence="13 16" id="KW-0131">Cell cycle</keyword>
<keyword evidence="11 16" id="KW-0573">Peptidoglycan synthesis</keyword>
<comment type="pathway">
    <text evidence="4 16">Cell wall biogenesis; peptidoglycan biosynthesis.</text>
</comment>
<evidence type="ECO:0000256" key="16">
    <source>
        <dbReference type="HAMAP-Rule" id="MF_00037"/>
    </source>
</evidence>
<dbReference type="GO" id="GO:0071555">
    <property type="term" value="P:cell wall organization"/>
    <property type="evidence" value="ECO:0007669"/>
    <property type="project" value="UniProtKB-KW"/>
</dbReference>
<comment type="cofactor">
    <cofactor evidence="1 16">
        <name>FAD</name>
        <dbReference type="ChEBI" id="CHEBI:57692"/>
    </cofactor>
</comment>
<evidence type="ECO:0000256" key="14">
    <source>
        <dbReference type="ARBA" id="ARBA00023316"/>
    </source>
</evidence>
<evidence type="ECO:0000256" key="10">
    <source>
        <dbReference type="ARBA" id="ARBA00022960"/>
    </source>
</evidence>
<proteinExistence type="inferred from homology"/>
<feature type="domain" description="FAD-binding PCMH-type" evidence="17">
    <location>
        <begin position="34"/>
        <end position="199"/>
    </location>
</feature>
<dbReference type="InterPro" id="IPR011601">
    <property type="entry name" value="MurB_C"/>
</dbReference>
<dbReference type="Gene3D" id="3.90.78.10">
    <property type="entry name" value="UDP-N-acetylenolpyruvoylglucosamine reductase, C-terminal domain"/>
    <property type="match status" value="1"/>
</dbReference>
<dbReference type="PANTHER" id="PTHR21071">
    <property type="entry name" value="UDP-N-ACETYLENOLPYRUVOYLGLUCOSAMINE REDUCTASE"/>
    <property type="match status" value="1"/>
</dbReference>
<dbReference type="UniPathway" id="UPA00219"/>
<dbReference type="NCBIfam" id="TIGR00179">
    <property type="entry name" value="murB"/>
    <property type="match status" value="1"/>
</dbReference>
<evidence type="ECO:0000256" key="7">
    <source>
        <dbReference type="ARBA" id="ARBA00022630"/>
    </source>
</evidence>
<dbReference type="Proteomes" id="UP000317778">
    <property type="component" value="Unassembled WGS sequence"/>
</dbReference>
<evidence type="ECO:0000313" key="18">
    <source>
        <dbReference type="EMBL" id="TKJ43181.1"/>
    </source>
</evidence>
<dbReference type="InterPro" id="IPR016169">
    <property type="entry name" value="FAD-bd_PCMH_sub2"/>
</dbReference>
<keyword evidence="5 16" id="KW-0963">Cytoplasm</keyword>
<evidence type="ECO:0000256" key="1">
    <source>
        <dbReference type="ARBA" id="ARBA00001974"/>
    </source>
</evidence>
<dbReference type="Gene3D" id="3.30.43.10">
    <property type="entry name" value="Uridine Diphospho-n-acetylenolpyruvylglucosamine Reductase, domain 2"/>
    <property type="match status" value="1"/>
</dbReference>
<evidence type="ECO:0000256" key="2">
    <source>
        <dbReference type="ARBA" id="ARBA00003921"/>
    </source>
</evidence>
<dbReference type="HAMAP" id="MF_00037">
    <property type="entry name" value="MurB"/>
    <property type="match status" value="1"/>
</dbReference>
<accession>A0A532V7K7</accession>
<keyword evidence="14 16" id="KW-0961">Cell wall biogenesis/degradation</keyword>
<sequence length="312" mass="34621">MEDWRRDIGKSLGTYLEGKLAMGEEMAAHTSYRIGGSADVFVEMESVEDLQNVARFLAEHPKVPWQILGGGTNVLYPEHYRGVVIHPGKGLSKIKKKEDRVIAGAGAELLEVIKQAAEWSLGGMDFLAGIPGSVGGALKGNAGAFGRWISECVELVRGFDLAERVERELKNQEIEWSYRKTNLRAALFIYEIVLKLEPRPIMECMHEISRVLSERMAKNPSEPSAGCVFVNPEPPDVTAGRLIDELGFKGRRIGDAMCSPQHANFIVNVGKATQADVLTLITEIKKAVKERFGYDLVEEIKIIRETMEEHNG</sequence>
<dbReference type="PANTHER" id="PTHR21071:SF4">
    <property type="entry name" value="UDP-N-ACETYLENOLPYRUVOYLGLUCOSAMINE REDUCTASE"/>
    <property type="match status" value="1"/>
</dbReference>
<evidence type="ECO:0000256" key="6">
    <source>
        <dbReference type="ARBA" id="ARBA00022618"/>
    </source>
</evidence>
<keyword evidence="12 16" id="KW-0560">Oxidoreductase</keyword>
<evidence type="ECO:0000259" key="17">
    <source>
        <dbReference type="PROSITE" id="PS51387"/>
    </source>
</evidence>
<dbReference type="GO" id="GO:0051301">
    <property type="term" value="P:cell division"/>
    <property type="evidence" value="ECO:0007669"/>
    <property type="project" value="UniProtKB-KW"/>
</dbReference>
<keyword evidence="7 16" id="KW-0285">Flavoprotein</keyword>
<dbReference type="InterPro" id="IPR016167">
    <property type="entry name" value="FAD-bd_PCMH_sub1"/>
</dbReference>
<dbReference type="GO" id="GO:0071949">
    <property type="term" value="F:FAD binding"/>
    <property type="evidence" value="ECO:0007669"/>
    <property type="project" value="InterPro"/>
</dbReference>
<comment type="function">
    <text evidence="2 16">Cell wall formation.</text>
</comment>
<keyword evidence="6 16" id="KW-0132">Cell division</keyword>
<comment type="similarity">
    <text evidence="16">Belongs to the MurB family.</text>
</comment>
<keyword evidence="8 16" id="KW-0274">FAD</keyword>
<comment type="subcellular location">
    <subcellularLocation>
        <location evidence="3 16">Cytoplasm</location>
    </subcellularLocation>
</comment>
<feature type="active site" description="Proton donor" evidence="16">
    <location>
        <position position="227"/>
    </location>
</feature>